<feature type="non-terminal residue" evidence="4">
    <location>
        <position position="30"/>
    </location>
</feature>
<dbReference type="GO" id="GO:0047569">
    <property type="term" value="F:3-oxoadipate CoA-transferase activity"/>
    <property type="evidence" value="ECO:0007669"/>
    <property type="project" value="UniProtKB-EC"/>
</dbReference>
<evidence type="ECO:0000313" key="4">
    <source>
        <dbReference type="EMBL" id="RML24706.1"/>
    </source>
</evidence>
<comment type="pathway">
    <text evidence="2">Aromatic compound metabolism; beta-ketoadipate pathway; acetyl-CoA and succinyl-CoA from 3-oxoadipate: step 1/2.</text>
</comment>
<dbReference type="InterPro" id="IPR004165">
    <property type="entry name" value="CoA_trans_fam_I"/>
</dbReference>
<evidence type="ECO:0000256" key="1">
    <source>
        <dbReference type="ARBA" id="ARBA00001447"/>
    </source>
</evidence>
<dbReference type="InterPro" id="IPR037171">
    <property type="entry name" value="NagB/RpiA_transferase-like"/>
</dbReference>
<evidence type="ECO:0000256" key="3">
    <source>
        <dbReference type="ARBA" id="ARBA00012492"/>
    </source>
</evidence>
<protein>
    <recommendedName>
        <fullName evidence="3">3-oxoadipate CoA-transferase</fullName>
        <ecNumber evidence="3">2.8.3.6</ecNumber>
    </recommendedName>
</protein>
<proteinExistence type="predicted"/>
<reference evidence="4 5" key="1">
    <citation type="submission" date="2018-08" db="EMBL/GenBank/DDBJ databases">
        <title>Recombination of ecologically and evolutionarily significant loci maintains genetic cohesion in the Pseudomonas syringae species complex.</title>
        <authorList>
            <person name="Dillon M."/>
            <person name="Thakur S."/>
            <person name="Almeida R.N.D."/>
            <person name="Weir B.S."/>
            <person name="Guttman D.S."/>
        </authorList>
    </citation>
    <scope>NUCLEOTIDE SEQUENCE [LARGE SCALE GENOMIC DNA]</scope>
    <source>
        <strain evidence="4 5">88_10</strain>
    </source>
</reference>
<gene>
    <name evidence="4" type="ORF">APX70_08258</name>
</gene>
<dbReference type="AlphaFoldDB" id="A0A3M2UCK5"/>
<organism evidence="4 5">
    <name type="scientific">Pseudomonas syringae pv. maculicola</name>
    <dbReference type="NCBI Taxonomy" id="59511"/>
    <lineage>
        <taxon>Bacteria</taxon>
        <taxon>Pseudomonadati</taxon>
        <taxon>Pseudomonadota</taxon>
        <taxon>Gammaproteobacteria</taxon>
        <taxon>Pseudomonadales</taxon>
        <taxon>Pseudomonadaceae</taxon>
        <taxon>Pseudomonas</taxon>
    </lineage>
</organism>
<comment type="catalytic activity">
    <reaction evidence="1">
        <text>3-oxoadipate + succinyl-CoA = 3-oxoadipyl-CoA + succinate</text>
        <dbReference type="Rhea" id="RHEA:12048"/>
        <dbReference type="ChEBI" id="CHEBI:15775"/>
        <dbReference type="ChEBI" id="CHEBI:30031"/>
        <dbReference type="ChEBI" id="CHEBI:57292"/>
        <dbReference type="ChEBI" id="CHEBI:57348"/>
        <dbReference type="EC" id="2.8.3.6"/>
    </reaction>
</comment>
<comment type="caution">
    <text evidence="4">The sequence shown here is derived from an EMBL/GenBank/DDBJ whole genome shotgun (WGS) entry which is preliminary data.</text>
</comment>
<sequence length="30" mass="3274">MAQRVARELKDGYDVNLGIGIPTLVANYVP</sequence>
<name>A0A3M2UCK5_PSEYM</name>
<dbReference type="SUPFAM" id="SSF100950">
    <property type="entry name" value="NagB/RpiA/CoA transferase-like"/>
    <property type="match status" value="1"/>
</dbReference>
<dbReference type="EMBL" id="RBNL01004759">
    <property type="protein sequence ID" value="RML24706.1"/>
    <property type="molecule type" value="Genomic_DNA"/>
</dbReference>
<dbReference type="Pfam" id="PF01144">
    <property type="entry name" value="CoA_trans"/>
    <property type="match status" value="1"/>
</dbReference>
<evidence type="ECO:0000313" key="5">
    <source>
        <dbReference type="Proteomes" id="UP000282378"/>
    </source>
</evidence>
<dbReference type="Gene3D" id="3.40.1080.10">
    <property type="entry name" value="Glutaconate Coenzyme A-transferase"/>
    <property type="match status" value="1"/>
</dbReference>
<accession>A0A3M2UCK5</accession>
<dbReference type="EC" id="2.8.3.6" evidence="3"/>
<evidence type="ECO:0000256" key="2">
    <source>
        <dbReference type="ARBA" id="ARBA00005114"/>
    </source>
</evidence>
<dbReference type="Proteomes" id="UP000282378">
    <property type="component" value="Unassembled WGS sequence"/>
</dbReference>